<protein>
    <recommendedName>
        <fullName evidence="2">ribonuclease H</fullName>
        <ecNumber evidence="2">3.1.26.4</ecNumber>
    </recommendedName>
</protein>
<comment type="similarity">
    <text evidence="1">Belongs to the beta type-B retroviral polymerase family. HERV class-II K(HML-2) pol subfamily.</text>
</comment>
<dbReference type="EC" id="3.1.26.4" evidence="2"/>
<accession>A0ABQ8MMQ4</accession>
<comment type="caution">
    <text evidence="6">The sequence shown here is derived from an EMBL/GenBank/DDBJ whole genome shotgun (WGS) entry which is preliminary data.</text>
</comment>
<dbReference type="PROSITE" id="PS50878">
    <property type="entry name" value="RT_POL"/>
    <property type="match status" value="1"/>
</dbReference>
<dbReference type="Proteomes" id="UP000830375">
    <property type="component" value="Unassembled WGS sequence"/>
</dbReference>
<dbReference type="InterPro" id="IPR000477">
    <property type="entry name" value="RT_dom"/>
</dbReference>
<sequence length="320" mass="36604">MPYGLANSPVVFQSFVNKIVRDLLNKCIIAYIDNILIYSLNLKQHVKDIKTVLSCLQQRQLYAKLEKCEFYISKTSFLGYIVSYQGVEMDNSKVLAVTEWPLPKTIKELQRLLGFANFYRRFIRNYSLIAAPLTSLLKGKPAKLKWNQEAVNLFESLKTCFTTAPVLKHPDPEPPFVMDASDCGIGAVLSQRHGNIGKLYPCAFFSHKLTAAERNYDVGNKELLSMKATLDEWRLWLEGAIHLCQISDHKNLEYIKGAQQMNPRQAHWSLFFTCFNFTVTYRPGTKNHKADALSGRHDPDQPDQPIVLGYHGRDTTRPEE</sequence>
<reference evidence="6 7" key="1">
    <citation type="submission" date="2022-01" db="EMBL/GenBank/DDBJ databases">
        <title>A high-quality chromosome-level genome assembly of rohu carp, Labeo rohita.</title>
        <authorList>
            <person name="Arick M.A. II"/>
            <person name="Hsu C.-Y."/>
            <person name="Magbanua Z."/>
            <person name="Pechanova O."/>
            <person name="Grover C."/>
            <person name="Miller E."/>
            <person name="Thrash A."/>
            <person name="Ezzel L."/>
            <person name="Alam S."/>
            <person name="Benzie J."/>
            <person name="Hamilton M."/>
            <person name="Karsi A."/>
            <person name="Lawrence M.L."/>
            <person name="Peterson D.G."/>
        </authorList>
    </citation>
    <scope>NUCLEOTIDE SEQUENCE [LARGE SCALE GENOMIC DNA]</scope>
    <source>
        <strain evidence="7">BAU-BD-2019</strain>
        <tissue evidence="6">Blood</tissue>
    </source>
</reference>
<keyword evidence="7" id="KW-1185">Reference proteome</keyword>
<evidence type="ECO:0000313" key="7">
    <source>
        <dbReference type="Proteomes" id="UP000830375"/>
    </source>
</evidence>
<dbReference type="PANTHER" id="PTHR37984">
    <property type="entry name" value="PROTEIN CBG26694"/>
    <property type="match status" value="1"/>
</dbReference>
<dbReference type="InterPro" id="IPR041577">
    <property type="entry name" value="RT_RNaseH_2"/>
</dbReference>
<keyword evidence="3" id="KW-0511">Multifunctional enzyme</keyword>
<feature type="compositionally biased region" description="Basic and acidic residues" evidence="4">
    <location>
        <begin position="289"/>
        <end position="300"/>
    </location>
</feature>
<dbReference type="CDD" id="cd01647">
    <property type="entry name" value="RT_LTR"/>
    <property type="match status" value="1"/>
</dbReference>
<dbReference type="InterPro" id="IPR050951">
    <property type="entry name" value="Retrovirus_Pol_polyprotein"/>
</dbReference>
<evidence type="ECO:0000256" key="3">
    <source>
        <dbReference type="ARBA" id="ARBA00023268"/>
    </source>
</evidence>
<dbReference type="Pfam" id="PF17919">
    <property type="entry name" value="RT_RNaseH_2"/>
    <property type="match status" value="1"/>
</dbReference>
<gene>
    <name evidence="6" type="ORF">H4Q32_002218</name>
</gene>
<feature type="domain" description="Reverse transcriptase" evidence="5">
    <location>
        <begin position="1"/>
        <end position="82"/>
    </location>
</feature>
<feature type="region of interest" description="Disordered" evidence="4">
    <location>
        <begin position="289"/>
        <end position="320"/>
    </location>
</feature>
<organism evidence="6 7">
    <name type="scientific">Labeo rohita</name>
    <name type="common">Indian major carp</name>
    <name type="synonym">Cyprinus rohita</name>
    <dbReference type="NCBI Taxonomy" id="84645"/>
    <lineage>
        <taxon>Eukaryota</taxon>
        <taxon>Metazoa</taxon>
        <taxon>Chordata</taxon>
        <taxon>Craniata</taxon>
        <taxon>Vertebrata</taxon>
        <taxon>Euteleostomi</taxon>
        <taxon>Actinopterygii</taxon>
        <taxon>Neopterygii</taxon>
        <taxon>Teleostei</taxon>
        <taxon>Ostariophysi</taxon>
        <taxon>Cypriniformes</taxon>
        <taxon>Cyprinidae</taxon>
        <taxon>Labeoninae</taxon>
        <taxon>Labeonini</taxon>
        <taxon>Labeo</taxon>
    </lineage>
</organism>
<evidence type="ECO:0000256" key="2">
    <source>
        <dbReference type="ARBA" id="ARBA00012180"/>
    </source>
</evidence>
<dbReference type="InterPro" id="IPR043502">
    <property type="entry name" value="DNA/RNA_pol_sf"/>
</dbReference>
<dbReference type="Pfam" id="PF00078">
    <property type="entry name" value="RVT_1"/>
    <property type="match status" value="1"/>
</dbReference>
<dbReference type="CDD" id="cd09274">
    <property type="entry name" value="RNase_HI_RT_Ty3"/>
    <property type="match status" value="1"/>
</dbReference>
<dbReference type="SUPFAM" id="SSF56672">
    <property type="entry name" value="DNA/RNA polymerases"/>
    <property type="match status" value="1"/>
</dbReference>
<dbReference type="Gene3D" id="3.30.70.270">
    <property type="match status" value="2"/>
</dbReference>
<proteinExistence type="inferred from homology"/>
<evidence type="ECO:0000313" key="6">
    <source>
        <dbReference type="EMBL" id="KAI2664094.1"/>
    </source>
</evidence>
<evidence type="ECO:0000256" key="4">
    <source>
        <dbReference type="SAM" id="MobiDB-lite"/>
    </source>
</evidence>
<dbReference type="EMBL" id="JACTAM010000005">
    <property type="protein sequence ID" value="KAI2664094.1"/>
    <property type="molecule type" value="Genomic_DNA"/>
</dbReference>
<feature type="compositionally biased region" description="Basic and acidic residues" evidence="4">
    <location>
        <begin position="311"/>
        <end position="320"/>
    </location>
</feature>
<name>A0ABQ8MMQ4_LABRO</name>
<evidence type="ECO:0000259" key="5">
    <source>
        <dbReference type="PROSITE" id="PS50878"/>
    </source>
</evidence>
<dbReference type="InterPro" id="IPR043128">
    <property type="entry name" value="Rev_trsase/Diguanyl_cyclase"/>
</dbReference>
<evidence type="ECO:0000256" key="1">
    <source>
        <dbReference type="ARBA" id="ARBA00010879"/>
    </source>
</evidence>
<dbReference type="PANTHER" id="PTHR37984:SF5">
    <property type="entry name" value="PROTEIN NYNRIN-LIKE"/>
    <property type="match status" value="1"/>
</dbReference>